<organism evidence="1 2">
    <name type="scientific">Microctonus aethiopoides</name>
    <dbReference type="NCBI Taxonomy" id="144406"/>
    <lineage>
        <taxon>Eukaryota</taxon>
        <taxon>Metazoa</taxon>
        <taxon>Ecdysozoa</taxon>
        <taxon>Arthropoda</taxon>
        <taxon>Hexapoda</taxon>
        <taxon>Insecta</taxon>
        <taxon>Pterygota</taxon>
        <taxon>Neoptera</taxon>
        <taxon>Endopterygota</taxon>
        <taxon>Hymenoptera</taxon>
        <taxon>Apocrita</taxon>
        <taxon>Ichneumonoidea</taxon>
        <taxon>Braconidae</taxon>
        <taxon>Euphorinae</taxon>
        <taxon>Microctonus</taxon>
    </lineage>
</organism>
<protein>
    <submittedName>
        <fullName evidence="1">Uncharacterized protein</fullName>
    </submittedName>
</protein>
<accession>A0AA39FR15</accession>
<dbReference type="EMBL" id="JAQQBS010000002">
    <property type="protein sequence ID" value="KAK0173941.1"/>
    <property type="molecule type" value="Genomic_DNA"/>
</dbReference>
<dbReference type="Proteomes" id="UP001168990">
    <property type="component" value="Unassembled WGS sequence"/>
</dbReference>
<gene>
    <name evidence="1" type="ORF">PV328_007076</name>
</gene>
<proteinExistence type="predicted"/>
<name>A0AA39FR15_9HYME</name>
<comment type="caution">
    <text evidence="1">The sequence shown here is derived from an EMBL/GenBank/DDBJ whole genome shotgun (WGS) entry which is preliminary data.</text>
</comment>
<reference evidence="1" key="2">
    <citation type="submission" date="2023-03" db="EMBL/GenBank/DDBJ databases">
        <authorList>
            <person name="Inwood S.N."/>
            <person name="Skelly J.G."/>
            <person name="Guhlin J."/>
            <person name="Harrop T.W.R."/>
            <person name="Goldson S.G."/>
            <person name="Dearden P.K."/>
        </authorList>
    </citation>
    <scope>NUCLEOTIDE SEQUENCE</scope>
    <source>
        <strain evidence="1">Irish</strain>
        <tissue evidence="1">Whole body</tissue>
    </source>
</reference>
<keyword evidence="2" id="KW-1185">Reference proteome</keyword>
<sequence>MEENRVLLEMPAGWFLPSLNEYQDIYVNGEKERRRVSITKVFNGRHLERSDIAFIQSLTIGIQIDGFYRNFPDGVKSREKPKSLYFLALQVSRAISLGTAGALDAEVIDRSLEGRKSLSSFAEQKILWTFSINRAIVLRLYKLIAQYVV</sequence>
<dbReference type="AlphaFoldDB" id="A0AA39FR15"/>
<evidence type="ECO:0000313" key="2">
    <source>
        <dbReference type="Proteomes" id="UP001168990"/>
    </source>
</evidence>
<reference evidence="1" key="1">
    <citation type="journal article" date="2023" name="bioRxiv">
        <title>Scaffold-level genome assemblies of two parasitoid biocontrol wasps reveal the parthenogenesis mechanism and an associated novel virus.</title>
        <authorList>
            <person name="Inwood S."/>
            <person name="Skelly J."/>
            <person name="Guhlin J."/>
            <person name="Harrop T."/>
            <person name="Goldson S."/>
            <person name="Dearden P."/>
        </authorList>
    </citation>
    <scope>NUCLEOTIDE SEQUENCE</scope>
    <source>
        <strain evidence="1">Irish</strain>
        <tissue evidence="1">Whole body</tissue>
    </source>
</reference>
<evidence type="ECO:0000313" key="1">
    <source>
        <dbReference type="EMBL" id="KAK0173941.1"/>
    </source>
</evidence>